<dbReference type="PROSITE" id="PS50012">
    <property type="entry name" value="RCC1_3"/>
    <property type="match status" value="2"/>
</dbReference>
<dbReference type="InterPro" id="IPR009091">
    <property type="entry name" value="RCC1/BLIP-II"/>
</dbReference>
<evidence type="ECO:0000313" key="3">
    <source>
        <dbReference type="EMBL" id="KAG0717379.1"/>
    </source>
</evidence>
<dbReference type="InterPro" id="IPR051553">
    <property type="entry name" value="Ran_GTPase-activating"/>
</dbReference>
<dbReference type="SUPFAM" id="SSF50985">
    <property type="entry name" value="RCC1/BLIP-II"/>
    <property type="match status" value="1"/>
</dbReference>
<dbReference type="GO" id="GO:0005737">
    <property type="term" value="C:cytoplasm"/>
    <property type="evidence" value="ECO:0007669"/>
    <property type="project" value="TreeGrafter"/>
</dbReference>
<protein>
    <submittedName>
        <fullName evidence="3">Regulator of chromosome condensation</fullName>
    </submittedName>
</protein>
<dbReference type="GO" id="GO:0005085">
    <property type="term" value="F:guanyl-nucleotide exchange factor activity"/>
    <property type="evidence" value="ECO:0007669"/>
    <property type="project" value="TreeGrafter"/>
</dbReference>
<dbReference type="InterPro" id="IPR000408">
    <property type="entry name" value="Reg_chr_condens"/>
</dbReference>
<feature type="region of interest" description="Disordered" evidence="2">
    <location>
        <begin position="1"/>
        <end position="63"/>
    </location>
</feature>
<reference evidence="3" key="1">
    <citation type="submission" date="2020-07" db="EMBL/GenBank/DDBJ databases">
        <title>The High-quality genome of the commercially important snow crab, Chionoecetes opilio.</title>
        <authorList>
            <person name="Jeong J.-H."/>
            <person name="Ryu S."/>
        </authorList>
    </citation>
    <scope>NUCLEOTIDE SEQUENCE</scope>
    <source>
        <strain evidence="3">MADBK_172401_WGS</strain>
        <tissue evidence="3">Digestive gland</tissue>
    </source>
</reference>
<dbReference type="Gene3D" id="2.130.10.30">
    <property type="entry name" value="Regulator of chromosome condensation 1/beta-lactamase-inhibitor protein II"/>
    <property type="match status" value="1"/>
</dbReference>
<dbReference type="Pfam" id="PF13540">
    <property type="entry name" value="RCC1_2"/>
    <property type="match status" value="2"/>
</dbReference>
<sequence>MCGGGQTERPGKMMSRRSRATNRTSVATEVATEVATRPARGRGARKRTQTGKPPTESKKAKLHLELPQVDNGVVLTVGMGDVGQLGLGPDVEEKTRPASVDLPEGIVAIAAGGLHTVCLDKKGKVHAWGCNDEGALGRLTATEEECFSSGMVELDAKVVQISAGDCHTAALTETGDVYIWGCFRPHTLTSLIALDIARKDFYVEA</sequence>
<dbReference type="PROSITE" id="PS00625">
    <property type="entry name" value="RCC1_1"/>
    <property type="match status" value="1"/>
</dbReference>
<dbReference type="PANTHER" id="PTHR45982">
    <property type="entry name" value="REGULATOR OF CHROMOSOME CONDENSATION"/>
    <property type="match status" value="1"/>
</dbReference>
<comment type="caution">
    <text evidence="3">The sequence shown here is derived from an EMBL/GenBank/DDBJ whole genome shotgun (WGS) entry which is preliminary data.</text>
</comment>
<dbReference type="Proteomes" id="UP000770661">
    <property type="component" value="Unassembled WGS sequence"/>
</dbReference>
<evidence type="ECO:0000256" key="1">
    <source>
        <dbReference type="PROSITE-ProRule" id="PRU00235"/>
    </source>
</evidence>
<evidence type="ECO:0000256" key="2">
    <source>
        <dbReference type="SAM" id="MobiDB-lite"/>
    </source>
</evidence>
<dbReference type="PANTHER" id="PTHR45982:SF1">
    <property type="entry name" value="REGULATOR OF CHROMOSOME CONDENSATION"/>
    <property type="match status" value="1"/>
</dbReference>
<dbReference type="EMBL" id="JACEEZ010017688">
    <property type="protein sequence ID" value="KAG0717379.1"/>
    <property type="molecule type" value="Genomic_DNA"/>
</dbReference>
<accession>A0A8J5CNZ7</accession>
<feature type="compositionally biased region" description="Basic residues" evidence="2">
    <location>
        <begin position="39"/>
        <end position="49"/>
    </location>
</feature>
<gene>
    <name evidence="3" type="primary">RCC1</name>
    <name evidence="3" type="ORF">GWK47_054576</name>
</gene>
<dbReference type="AlphaFoldDB" id="A0A8J5CNZ7"/>
<dbReference type="PROSITE" id="PS00626">
    <property type="entry name" value="RCC1_2"/>
    <property type="match status" value="2"/>
</dbReference>
<feature type="repeat" description="RCC1" evidence="1">
    <location>
        <begin position="123"/>
        <end position="174"/>
    </location>
</feature>
<keyword evidence="4" id="KW-1185">Reference proteome</keyword>
<organism evidence="3 4">
    <name type="scientific">Chionoecetes opilio</name>
    <name type="common">Atlantic snow crab</name>
    <name type="synonym">Cancer opilio</name>
    <dbReference type="NCBI Taxonomy" id="41210"/>
    <lineage>
        <taxon>Eukaryota</taxon>
        <taxon>Metazoa</taxon>
        <taxon>Ecdysozoa</taxon>
        <taxon>Arthropoda</taxon>
        <taxon>Crustacea</taxon>
        <taxon>Multicrustacea</taxon>
        <taxon>Malacostraca</taxon>
        <taxon>Eumalacostraca</taxon>
        <taxon>Eucarida</taxon>
        <taxon>Decapoda</taxon>
        <taxon>Pleocyemata</taxon>
        <taxon>Brachyura</taxon>
        <taxon>Eubrachyura</taxon>
        <taxon>Majoidea</taxon>
        <taxon>Majidae</taxon>
        <taxon>Chionoecetes</taxon>
    </lineage>
</organism>
<dbReference type="OrthoDB" id="61110at2759"/>
<dbReference type="PRINTS" id="PR00633">
    <property type="entry name" value="RCCNDNSATION"/>
</dbReference>
<name>A0A8J5CNZ7_CHIOP</name>
<proteinExistence type="predicted"/>
<feature type="repeat" description="RCC1" evidence="1">
    <location>
        <begin position="72"/>
        <end position="122"/>
    </location>
</feature>
<evidence type="ECO:0000313" key="4">
    <source>
        <dbReference type="Proteomes" id="UP000770661"/>
    </source>
</evidence>